<evidence type="ECO:0000313" key="1">
    <source>
        <dbReference type="EMBL" id="AHH97599.1"/>
    </source>
</evidence>
<evidence type="ECO:0000313" key="2">
    <source>
        <dbReference type="Proteomes" id="UP000019225"/>
    </source>
</evidence>
<dbReference type="Proteomes" id="UP000019225">
    <property type="component" value="Chromosome"/>
</dbReference>
<dbReference type="HOGENOM" id="CLU_408703_0_0_11"/>
<reference evidence="1 2" key="1">
    <citation type="journal article" date="2014" name="BMC Genomics">
        <title>Complete genome sequence of producer of the glycopeptide antibiotic Aculeximycin Kutzneria albida DSM 43870T, a representative of minor genus of Pseudonocardiaceae.</title>
        <authorList>
            <person name="Rebets Y."/>
            <person name="Tokovenko B."/>
            <person name="Lushchyk I."/>
            <person name="Ruckert C."/>
            <person name="Zaburannyi N."/>
            <person name="Bechthold A."/>
            <person name="Kalinowski J."/>
            <person name="Luzhetskyy A."/>
        </authorList>
    </citation>
    <scope>NUCLEOTIDE SEQUENCE [LARGE SCALE GENOMIC DNA]</scope>
    <source>
        <strain evidence="1">DSM 43870</strain>
    </source>
</reference>
<dbReference type="KEGG" id="kal:KALB_4236"/>
<proteinExistence type="predicted"/>
<dbReference type="EMBL" id="CP007155">
    <property type="protein sequence ID" value="AHH97599.1"/>
    <property type="molecule type" value="Genomic_DNA"/>
</dbReference>
<sequence length="672" mass="73443">MLRLSLSWSLIECSGCGCRRPRGLVCADCGARPAAHEIDPNLQRRQRVIRDALALLEGSQPNTSLPPQQPGRDARTEVTDLLNRINGLPNRVFGGLQLAIQNAANTQELEAALIELRNAAAQANRMTPQRPWVKLHSLAKAATEELLSSMRSFLEAARADSPIAAQQAANLGQEHLDLAAARIGELGECRTLLDIDVEAISAPTVALYFLRETERVAGSRHPLELDMYGHRAIEELFSAEVQQVFGLGIQSLILMSVSRAAFNEDTFNSTARSAFKAYRSSATRFQELINDEHLQADLTDANAHVMSGSLIAATLGAAALPDHAHITSLLDLARTFIESLGKRIVAALHAVQTNKRYSQLRERELSKILPAAQQGRYGDALTGLNLALRNASAHQDFSVSDGKIVLAPASPRPVRLTPSELVDLLLSEMEVVYANYIGLLAAAACEQVNLFDPRGLGALGLSESESISFILQLWEWDVTALNFDNRTLSIEAVVNDGVQIFLPLASIVPHQIPDSIEEVKVTLTDSMRRQYKLIGSVAPWVRYYQPGADQVVGLVEILGEWTLNGRLVMPRAISRRVLVERAAKAANENFPHSIAQLRRLREVSQRIGDSELAESFRTLITTIRCQAQGLALDRSALDNIERIQKWASGPSPDTSLLAGDLSALCRISSAVD</sequence>
<name>W5WHE5_9PSEU</name>
<accession>W5WHE5</accession>
<keyword evidence="2" id="KW-1185">Reference proteome</keyword>
<protein>
    <submittedName>
        <fullName evidence="1">Uncharacterized protein</fullName>
    </submittedName>
</protein>
<dbReference type="AlphaFoldDB" id="W5WHE5"/>
<organism evidence="1 2">
    <name type="scientific">Kutzneria albida DSM 43870</name>
    <dbReference type="NCBI Taxonomy" id="1449976"/>
    <lineage>
        <taxon>Bacteria</taxon>
        <taxon>Bacillati</taxon>
        <taxon>Actinomycetota</taxon>
        <taxon>Actinomycetes</taxon>
        <taxon>Pseudonocardiales</taxon>
        <taxon>Pseudonocardiaceae</taxon>
        <taxon>Kutzneria</taxon>
    </lineage>
</organism>
<gene>
    <name evidence="1" type="ORF">KALB_4236</name>
</gene>